<dbReference type="PANTHER" id="PTHR31900:SF32">
    <property type="entry name" value="F-BOX_RNI_FBD-LIKE DOMAIN PROTEIN"/>
    <property type="match status" value="1"/>
</dbReference>
<accession>A0A4U6UPK8</accession>
<evidence type="ECO:0000313" key="2">
    <source>
        <dbReference type="EMBL" id="TKW17185.1"/>
    </source>
</evidence>
<sequence length="177" mass="20560">MESDGSIHIDYSKYEHWKYEKFARFLHFKHYHLVNFKDVRTWIGYAVKHNVKVLDVDLGRYDKTLLPRCIFTCRSLQELNLSMGEAPWDDLEHEGLLLPDTIKLPTLKRLTLCDVEVSSLDFKQIVAQSPGIEDMHLVNCAQHLELVKSNVLKRLTIDGFFNRGKGLTIAAPHLIHF</sequence>
<evidence type="ECO:0000313" key="3">
    <source>
        <dbReference type="Proteomes" id="UP000298652"/>
    </source>
</evidence>
<dbReference type="InterPro" id="IPR055411">
    <property type="entry name" value="LRR_FXL15/At3g58940/PEG3-like"/>
</dbReference>
<name>A0A4U6UPK8_SETVI</name>
<dbReference type="SUPFAM" id="SSF52047">
    <property type="entry name" value="RNI-like"/>
    <property type="match status" value="1"/>
</dbReference>
<dbReference type="EMBL" id="CM016556">
    <property type="protein sequence ID" value="TKW17185.1"/>
    <property type="molecule type" value="Genomic_DNA"/>
</dbReference>
<dbReference type="InterPro" id="IPR050232">
    <property type="entry name" value="FBL13/AtMIF1-like"/>
</dbReference>
<dbReference type="AlphaFoldDB" id="A0A4U6UPK8"/>
<reference evidence="2" key="1">
    <citation type="submission" date="2019-03" db="EMBL/GenBank/DDBJ databases">
        <title>WGS assembly of Setaria viridis.</title>
        <authorList>
            <person name="Huang P."/>
            <person name="Jenkins J."/>
            <person name="Grimwood J."/>
            <person name="Barry K."/>
            <person name="Healey A."/>
            <person name="Mamidi S."/>
            <person name="Sreedasyam A."/>
            <person name="Shu S."/>
            <person name="Feldman M."/>
            <person name="Wu J."/>
            <person name="Yu Y."/>
            <person name="Chen C."/>
            <person name="Johnson J."/>
            <person name="Rokhsar D."/>
            <person name="Baxter I."/>
            <person name="Schmutz J."/>
            <person name="Brutnell T."/>
            <person name="Kellogg E."/>
        </authorList>
    </citation>
    <scope>NUCLEOTIDE SEQUENCE [LARGE SCALE GENOMIC DNA]</scope>
</reference>
<gene>
    <name evidence="2" type="ORF">SEVIR_5G349900v2</name>
</gene>
<dbReference type="Gramene" id="TKW17185">
    <property type="protein sequence ID" value="TKW17185"/>
    <property type="gene ID" value="SEVIR_5G349900v2"/>
</dbReference>
<dbReference type="Proteomes" id="UP000298652">
    <property type="component" value="Chromosome 5"/>
</dbReference>
<dbReference type="Pfam" id="PF24758">
    <property type="entry name" value="LRR_At5g56370"/>
    <property type="match status" value="1"/>
</dbReference>
<protein>
    <recommendedName>
        <fullName evidence="1">F-box/LRR-repeat protein 15/At3g58940/PEG3-like LRR domain-containing protein</fullName>
    </recommendedName>
</protein>
<organism evidence="2 3">
    <name type="scientific">Setaria viridis</name>
    <name type="common">Green bristlegrass</name>
    <name type="synonym">Setaria italica subsp. viridis</name>
    <dbReference type="NCBI Taxonomy" id="4556"/>
    <lineage>
        <taxon>Eukaryota</taxon>
        <taxon>Viridiplantae</taxon>
        <taxon>Streptophyta</taxon>
        <taxon>Embryophyta</taxon>
        <taxon>Tracheophyta</taxon>
        <taxon>Spermatophyta</taxon>
        <taxon>Magnoliopsida</taxon>
        <taxon>Liliopsida</taxon>
        <taxon>Poales</taxon>
        <taxon>Poaceae</taxon>
        <taxon>PACMAD clade</taxon>
        <taxon>Panicoideae</taxon>
        <taxon>Panicodae</taxon>
        <taxon>Paniceae</taxon>
        <taxon>Cenchrinae</taxon>
        <taxon>Setaria</taxon>
    </lineage>
</organism>
<feature type="domain" description="F-box/LRR-repeat protein 15/At3g58940/PEG3-like LRR" evidence="1">
    <location>
        <begin position="40"/>
        <end position="154"/>
    </location>
</feature>
<dbReference type="PANTHER" id="PTHR31900">
    <property type="entry name" value="F-BOX/RNI SUPERFAMILY PROTEIN-RELATED"/>
    <property type="match status" value="1"/>
</dbReference>
<dbReference type="OMA" id="WKYEKFA"/>
<keyword evidence="3" id="KW-1185">Reference proteome</keyword>
<proteinExistence type="predicted"/>
<evidence type="ECO:0000259" key="1">
    <source>
        <dbReference type="Pfam" id="PF24758"/>
    </source>
</evidence>